<organism evidence="2 3">
    <name type="scientific">Drosophila pseudoobscura pseudoobscura</name>
    <name type="common">Fruit fly</name>
    <dbReference type="NCBI Taxonomy" id="46245"/>
    <lineage>
        <taxon>Eukaryota</taxon>
        <taxon>Metazoa</taxon>
        <taxon>Ecdysozoa</taxon>
        <taxon>Arthropoda</taxon>
        <taxon>Hexapoda</taxon>
        <taxon>Insecta</taxon>
        <taxon>Pterygota</taxon>
        <taxon>Neoptera</taxon>
        <taxon>Endopterygota</taxon>
        <taxon>Diptera</taxon>
        <taxon>Brachycera</taxon>
        <taxon>Muscomorpha</taxon>
        <taxon>Ephydroidea</taxon>
        <taxon>Drosophilidae</taxon>
        <taxon>Drosophila</taxon>
        <taxon>Sophophora</taxon>
    </lineage>
</organism>
<name>A0A6I8VHX3_DROPS</name>
<dbReference type="AlphaFoldDB" id="A0A6I8VHX3"/>
<reference evidence="3" key="1">
    <citation type="submission" date="2025-08" db="UniProtKB">
        <authorList>
            <consortium name="RefSeq"/>
        </authorList>
    </citation>
    <scope>IDENTIFICATION</scope>
    <source>
        <strain evidence="3">MV-25-SWS-2005</strain>
        <tissue evidence="3">Whole body</tissue>
    </source>
</reference>
<evidence type="ECO:0000313" key="3">
    <source>
        <dbReference type="RefSeq" id="XP_015041268.2"/>
    </source>
</evidence>
<dbReference type="ExpressionAtlas" id="A0A6I8VHX3">
    <property type="expression patterns" value="baseline"/>
</dbReference>
<keyword evidence="2" id="KW-1185">Reference proteome</keyword>
<dbReference type="Proteomes" id="UP000001819">
    <property type="component" value="Chromosome X"/>
</dbReference>
<feature type="compositionally biased region" description="Polar residues" evidence="1">
    <location>
        <begin position="23"/>
        <end position="32"/>
    </location>
</feature>
<dbReference type="InParanoid" id="A0A6I8VHX3"/>
<proteinExistence type="predicted"/>
<sequence>MKIRKNGKTRLPKRGGVQRPTENRPTSSNSSGEIDRTSEPLGQQQQHHHQQQQQQQNQCQKEHQMEN</sequence>
<dbReference type="KEGG" id="dpo:26532536"/>
<evidence type="ECO:0000313" key="2">
    <source>
        <dbReference type="Proteomes" id="UP000001819"/>
    </source>
</evidence>
<evidence type="ECO:0000256" key="1">
    <source>
        <dbReference type="SAM" id="MobiDB-lite"/>
    </source>
</evidence>
<protein>
    <submittedName>
        <fullName evidence="3">Protein deltex-like</fullName>
    </submittedName>
</protein>
<dbReference type="RefSeq" id="XP_015041268.2">
    <property type="nucleotide sequence ID" value="XM_015185782.2"/>
</dbReference>
<feature type="compositionally biased region" description="Basic residues" evidence="1">
    <location>
        <begin position="1"/>
        <end position="13"/>
    </location>
</feature>
<feature type="region of interest" description="Disordered" evidence="1">
    <location>
        <begin position="1"/>
        <end position="67"/>
    </location>
</feature>
<gene>
    <name evidence="3" type="primary">LOC26532536</name>
</gene>
<accession>A0A6I8VHX3</accession>